<dbReference type="InterPro" id="IPR058636">
    <property type="entry name" value="Beta-barrel_YknX"/>
</dbReference>
<evidence type="ECO:0000313" key="7">
    <source>
        <dbReference type="Proteomes" id="UP000477849"/>
    </source>
</evidence>
<organism evidence="6 7">
    <name type="scientific">Rhizobium daejeonense</name>
    <dbReference type="NCBI Taxonomy" id="240521"/>
    <lineage>
        <taxon>Bacteria</taxon>
        <taxon>Pseudomonadati</taxon>
        <taxon>Pseudomonadota</taxon>
        <taxon>Alphaproteobacteria</taxon>
        <taxon>Hyphomicrobiales</taxon>
        <taxon>Rhizobiaceae</taxon>
        <taxon>Rhizobium/Agrobacterium group</taxon>
        <taxon>Rhizobium</taxon>
    </lineage>
</organism>
<evidence type="ECO:0000256" key="2">
    <source>
        <dbReference type="ARBA" id="ARBA00023054"/>
    </source>
</evidence>
<sequence length="336" mass="35965">MRKALVVVVLLALAGAAAWYYRESQMASADFALYGNVEFDQADLAFHASRRVAEILVDEGASVHAGQVLARQDTGNIEPQIAQAEATIAYNEAVVAELRNGSRPEEIAQARANLVASETDAANLKQQYDRVRQLVSTSTASQQSLDEAKAASEIAAAKVIVSRRTLDLVLAGPREEKISQAEAQLDGAKAQLAVLKEQLADMELKSPADGVIRSKLMEPGEIATPSRAVLSLAMTGDKRVRAYVSEKELGLIREGMAAQVAIDSAPDKTFVGRVGFISPVAEFTPKTVQTEELRSSLVYEVRVHVEDPHDQLRLGMPATVTFPAAADSKPAEGAGS</sequence>
<name>A0A6M1RLJ5_9HYPH</name>
<feature type="coiled-coil region" evidence="3">
    <location>
        <begin position="178"/>
        <end position="205"/>
    </location>
</feature>
<dbReference type="InterPro" id="IPR059052">
    <property type="entry name" value="HH_YbhG-like"/>
</dbReference>
<dbReference type="Proteomes" id="UP000477849">
    <property type="component" value="Unassembled WGS sequence"/>
</dbReference>
<keyword evidence="7" id="KW-1185">Reference proteome</keyword>
<comment type="subcellular location">
    <subcellularLocation>
        <location evidence="1">Cell envelope</location>
    </subcellularLocation>
</comment>
<dbReference type="EMBL" id="JAAKZH010000001">
    <property type="protein sequence ID" value="NGO62072.1"/>
    <property type="molecule type" value="Genomic_DNA"/>
</dbReference>
<evidence type="ECO:0000256" key="3">
    <source>
        <dbReference type="SAM" id="Coils"/>
    </source>
</evidence>
<dbReference type="Pfam" id="PF25990">
    <property type="entry name" value="Beta-barrel_YknX"/>
    <property type="match status" value="1"/>
</dbReference>
<feature type="coiled-coil region" evidence="3">
    <location>
        <begin position="107"/>
        <end position="134"/>
    </location>
</feature>
<dbReference type="InterPro" id="IPR050465">
    <property type="entry name" value="UPF0194_transport"/>
</dbReference>
<proteinExistence type="predicted"/>
<dbReference type="SUPFAM" id="SSF111369">
    <property type="entry name" value="HlyD-like secretion proteins"/>
    <property type="match status" value="1"/>
</dbReference>
<dbReference type="Pfam" id="PF25881">
    <property type="entry name" value="HH_YBHG"/>
    <property type="match status" value="1"/>
</dbReference>
<dbReference type="Gene3D" id="1.10.287.470">
    <property type="entry name" value="Helix hairpin bin"/>
    <property type="match status" value="1"/>
</dbReference>
<evidence type="ECO:0000259" key="4">
    <source>
        <dbReference type="Pfam" id="PF25881"/>
    </source>
</evidence>
<evidence type="ECO:0000259" key="5">
    <source>
        <dbReference type="Pfam" id="PF25990"/>
    </source>
</evidence>
<keyword evidence="2 3" id="KW-0175">Coiled coil</keyword>
<dbReference type="PANTHER" id="PTHR32347:SF29">
    <property type="entry name" value="UPF0194 MEMBRANE PROTEIN YBHG"/>
    <property type="match status" value="1"/>
</dbReference>
<gene>
    <name evidence="6" type="ORF">G6N76_00185</name>
</gene>
<dbReference type="GO" id="GO:0042597">
    <property type="term" value="C:periplasmic space"/>
    <property type="evidence" value="ECO:0007669"/>
    <property type="project" value="UniProtKB-SubCell"/>
</dbReference>
<dbReference type="RefSeq" id="WP_163901083.1">
    <property type="nucleotide sequence ID" value="NZ_CP048427.1"/>
</dbReference>
<evidence type="ECO:0000256" key="1">
    <source>
        <dbReference type="ARBA" id="ARBA00004196"/>
    </source>
</evidence>
<accession>A0A6M1RLJ5</accession>
<protein>
    <submittedName>
        <fullName evidence="6">HlyD family efflux transporter periplasmic adaptor subunit</fullName>
    </submittedName>
</protein>
<comment type="caution">
    <text evidence="6">The sequence shown here is derived from an EMBL/GenBank/DDBJ whole genome shotgun (WGS) entry which is preliminary data.</text>
</comment>
<reference evidence="6 7" key="1">
    <citation type="submission" date="2020-02" db="EMBL/GenBank/DDBJ databases">
        <title>Genome sequence of the type strain CCBAU10050 of Rhizobium daejeonense.</title>
        <authorList>
            <person name="Gao J."/>
            <person name="Sun J."/>
        </authorList>
    </citation>
    <scope>NUCLEOTIDE SEQUENCE [LARGE SCALE GENOMIC DNA]</scope>
    <source>
        <strain evidence="6 7">CCBAU10050</strain>
    </source>
</reference>
<dbReference type="AlphaFoldDB" id="A0A6M1RLJ5"/>
<dbReference type="PANTHER" id="PTHR32347">
    <property type="entry name" value="EFFLUX SYSTEM COMPONENT YKNX-RELATED"/>
    <property type="match status" value="1"/>
</dbReference>
<evidence type="ECO:0000313" key="6">
    <source>
        <dbReference type="EMBL" id="NGO62072.1"/>
    </source>
</evidence>
<dbReference type="Gene3D" id="2.40.50.100">
    <property type="match status" value="1"/>
</dbReference>
<dbReference type="Gene3D" id="2.40.30.170">
    <property type="match status" value="1"/>
</dbReference>
<feature type="domain" description="YbhG-like alpha-helical hairpin" evidence="4">
    <location>
        <begin position="76"/>
        <end position="200"/>
    </location>
</feature>
<feature type="domain" description="YknX-like beta-barrel" evidence="5">
    <location>
        <begin position="240"/>
        <end position="320"/>
    </location>
</feature>